<keyword evidence="3" id="KW-1185">Reference proteome</keyword>
<evidence type="ECO:0000313" key="2">
    <source>
        <dbReference type="EMBL" id="KAF8693568.1"/>
    </source>
</evidence>
<keyword evidence="1" id="KW-0472">Membrane</keyword>
<evidence type="ECO:0000256" key="1">
    <source>
        <dbReference type="SAM" id="Phobius"/>
    </source>
</evidence>
<gene>
    <name evidence="2" type="ORF">HU200_038971</name>
</gene>
<dbReference type="OrthoDB" id="681177at2759"/>
<feature type="transmembrane region" description="Helical" evidence="1">
    <location>
        <begin position="16"/>
        <end position="44"/>
    </location>
</feature>
<keyword evidence="1" id="KW-1133">Transmembrane helix</keyword>
<protein>
    <submittedName>
        <fullName evidence="2">Uncharacterized protein</fullName>
    </submittedName>
</protein>
<comment type="caution">
    <text evidence="2">The sequence shown here is derived from an EMBL/GenBank/DDBJ whole genome shotgun (WGS) entry which is preliminary data.</text>
</comment>
<name>A0A835EG16_9POAL</name>
<feature type="transmembrane region" description="Helical" evidence="1">
    <location>
        <begin position="50"/>
        <end position="68"/>
    </location>
</feature>
<keyword evidence="1" id="KW-0812">Transmembrane</keyword>
<reference evidence="2" key="1">
    <citation type="submission" date="2020-07" db="EMBL/GenBank/DDBJ databases">
        <title>Genome sequence and genetic diversity analysis of an under-domesticated orphan crop, white fonio (Digitaria exilis).</title>
        <authorList>
            <person name="Bennetzen J.L."/>
            <person name="Chen S."/>
            <person name="Ma X."/>
            <person name="Wang X."/>
            <person name="Yssel A.E.J."/>
            <person name="Chaluvadi S.R."/>
            <person name="Johnson M."/>
            <person name="Gangashetty P."/>
            <person name="Hamidou F."/>
            <person name="Sanogo M.D."/>
            <person name="Zwaenepoel A."/>
            <person name="Wallace J."/>
            <person name="Van De Peer Y."/>
            <person name="Van Deynze A."/>
        </authorList>
    </citation>
    <scope>NUCLEOTIDE SEQUENCE</scope>
    <source>
        <tissue evidence="2">Leaves</tissue>
    </source>
</reference>
<dbReference type="AlphaFoldDB" id="A0A835EG16"/>
<evidence type="ECO:0000313" key="3">
    <source>
        <dbReference type="Proteomes" id="UP000636709"/>
    </source>
</evidence>
<accession>A0A835EG16</accession>
<dbReference type="EMBL" id="JACEFO010001924">
    <property type="protein sequence ID" value="KAF8693568.1"/>
    <property type="molecule type" value="Genomic_DNA"/>
</dbReference>
<dbReference type="Proteomes" id="UP000636709">
    <property type="component" value="Unassembled WGS sequence"/>
</dbReference>
<organism evidence="2 3">
    <name type="scientific">Digitaria exilis</name>
    <dbReference type="NCBI Taxonomy" id="1010633"/>
    <lineage>
        <taxon>Eukaryota</taxon>
        <taxon>Viridiplantae</taxon>
        <taxon>Streptophyta</taxon>
        <taxon>Embryophyta</taxon>
        <taxon>Tracheophyta</taxon>
        <taxon>Spermatophyta</taxon>
        <taxon>Magnoliopsida</taxon>
        <taxon>Liliopsida</taxon>
        <taxon>Poales</taxon>
        <taxon>Poaceae</taxon>
        <taxon>PACMAD clade</taxon>
        <taxon>Panicoideae</taxon>
        <taxon>Panicodae</taxon>
        <taxon>Paniceae</taxon>
        <taxon>Anthephorinae</taxon>
        <taxon>Digitaria</taxon>
    </lineage>
</organism>
<sequence length="169" mass="18222">MAPRSRLLDLETEDVLFVYGDCISVATHAIVFWPVFFLAAALLLHLVAPFPHAAAVCAGLYGAYCFFLDRAALPTSSKSSFFAVGGAHASTQRMMAGYTIEQDSFEFLTGKDGHLASQVPTPKRSECYALNSSARFLPRNPVFLAAMGDSEGPAMGDSFSPDLFNAEQL</sequence>
<proteinExistence type="predicted"/>